<dbReference type="EMBL" id="KX443406">
    <property type="protein sequence ID" value="ARX60550.1"/>
    <property type="molecule type" value="Genomic_DNA"/>
</dbReference>
<accession>A0A1Z1V0W2</accession>
<dbReference type="EMBL" id="KX443397">
    <property type="protein sequence ID" value="ARX59591.1"/>
    <property type="molecule type" value="Genomic_DNA"/>
</dbReference>
<organism evidence="3">
    <name type="scientific">Rhodococcus hoagii</name>
    <name type="common">Corynebacterium equii</name>
    <dbReference type="NCBI Taxonomy" id="43767"/>
    <lineage>
        <taxon>Bacteria</taxon>
        <taxon>Bacillati</taxon>
        <taxon>Actinomycetota</taxon>
        <taxon>Actinomycetes</taxon>
        <taxon>Mycobacteriales</taxon>
        <taxon>Nocardiaceae</taxon>
        <taxon>Prescottella</taxon>
    </lineage>
</organism>
<geneLocation type="plasmid" evidence="3">
    <name>PVAPB1533</name>
</geneLocation>
<proteinExistence type="predicted"/>
<reference evidence="3" key="1">
    <citation type="journal article" date="2017" name="Genome Biol. Evol.">
        <title>Comparative Genomics of Rhodococcus equi Virulence Plasmids Indicates Host-Driven Evolution of the vap Pathogenicity Island.</title>
        <authorList>
            <person name="MacArthur I."/>
            <person name="Anastasi E."/>
            <person name="Alvarez S."/>
            <person name="Scortti M."/>
            <person name="Vazquez-Boland J.A."/>
        </authorList>
    </citation>
    <scope>NUCLEOTIDE SEQUENCE</scope>
    <source>
        <strain evidence="2">PAM1413</strain>
        <strain evidence="1">PAM1475</strain>
        <strain evidence="3">PAM1533</strain>
        <plasmid evidence="2">pVAPB1413</plasmid>
        <plasmid evidence="1">pVAPB1475</plasmid>
        <plasmid evidence="3">PVAPB1533</plasmid>
    </source>
</reference>
<dbReference type="AlphaFoldDB" id="A0A1Z1V0W2"/>
<sequence>MTTVGGADPDVSPVIILGSQSIFGSYDTGAEAELAKGIAELLTFRAFSSALRTSCIRGATTPGRNPFQQRAPRETLRVALSDKI</sequence>
<geneLocation type="plasmid" evidence="2">
    <name>pVAPB1413</name>
</geneLocation>
<name>A0A1Z1V0W2_RHOHA</name>
<keyword evidence="3" id="KW-0614">Plasmid</keyword>
<geneLocation type="plasmid" evidence="1">
    <name>pVAPB1475</name>
</geneLocation>
<evidence type="ECO:0000313" key="1">
    <source>
        <dbReference type="EMBL" id="ARX59591.1"/>
    </source>
</evidence>
<dbReference type="RefSeq" id="WP_172687718.1">
    <property type="nucleotide sequence ID" value="NC_011150.1"/>
</dbReference>
<evidence type="ECO:0000313" key="2">
    <source>
        <dbReference type="EMBL" id="ARX60550.1"/>
    </source>
</evidence>
<gene>
    <name evidence="2" type="ORF">pVAPB1413_0551</name>
    <name evidence="1" type="ORF">pVAPB1475_0551</name>
    <name evidence="3" type="ORF">pVAPB1533_0551</name>
</gene>
<dbReference type="EMBL" id="KX443407">
    <property type="protein sequence ID" value="ARX60656.1"/>
    <property type="molecule type" value="Genomic_DNA"/>
</dbReference>
<evidence type="ECO:0000313" key="3">
    <source>
        <dbReference type="EMBL" id="ARX60656.1"/>
    </source>
</evidence>
<protein>
    <submittedName>
        <fullName evidence="3">Uncharacterized protein</fullName>
    </submittedName>
</protein>